<evidence type="ECO:0000313" key="1">
    <source>
        <dbReference type="EMBL" id="KAJ9078507.1"/>
    </source>
</evidence>
<accession>A0ACC2TVH1</accession>
<evidence type="ECO:0000313" key="2">
    <source>
        <dbReference type="Proteomes" id="UP001165960"/>
    </source>
</evidence>
<reference evidence="1" key="1">
    <citation type="submission" date="2022-04" db="EMBL/GenBank/DDBJ databases">
        <title>Genome of the entomopathogenic fungus Entomophthora muscae.</title>
        <authorList>
            <person name="Elya C."/>
            <person name="Lovett B.R."/>
            <person name="Lee E."/>
            <person name="Macias A.M."/>
            <person name="Hajek A.E."/>
            <person name="De Bivort B.L."/>
            <person name="Kasson M.T."/>
            <person name="De Fine Licht H.H."/>
            <person name="Stajich J.E."/>
        </authorList>
    </citation>
    <scope>NUCLEOTIDE SEQUENCE</scope>
    <source>
        <strain evidence="1">Berkeley</strain>
    </source>
</reference>
<protein>
    <submittedName>
        <fullName evidence="1">Uncharacterized protein</fullName>
    </submittedName>
</protein>
<gene>
    <name evidence="1" type="ORF">DSO57_1005948</name>
</gene>
<dbReference type="EMBL" id="QTSX02002146">
    <property type="protein sequence ID" value="KAJ9078507.1"/>
    <property type="molecule type" value="Genomic_DNA"/>
</dbReference>
<name>A0ACC2TVH1_9FUNG</name>
<dbReference type="Proteomes" id="UP001165960">
    <property type="component" value="Unassembled WGS sequence"/>
</dbReference>
<comment type="caution">
    <text evidence="1">The sequence shown here is derived from an EMBL/GenBank/DDBJ whole genome shotgun (WGS) entry which is preliminary data.</text>
</comment>
<proteinExistence type="predicted"/>
<keyword evidence="2" id="KW-1185">Reference proteome</keyword>
<sequence>MVVEYIEAGYTLEETIPLLFKGIPMDKAPPPKRKGGENMSYSEKIQKEIPPGLTDRGTIPFKEFLQEHMSQDHR</sequence>
<organism evidence="1 2">
    <name type="scientific">Entomophthora muscae</name>
    <dbReference type="NCBI Taxonomy" id="34485"/>
    <lineage>
        <taxon>Eukaryota</taxon>
        <taxon>Fungi</taxon>
        <taxon>Fungi incertae sedis</taxon>
        <taxon>Zoopagomycota</taxon>
        <taxon>Entomophthoromycotina</taxon>
        <taxon>Entomophthoromycetes</taxon>
        <taxon>Entomophthorales</taxon>
        <taxon>Entomophthoraceae</taxon>
        <taxon>Entomophthora</taxon>
    </lineage>
</organism>